<dbReference type="PANTHER" id="PTHR12815:SF18">
    <property type="entry name" value="SORTING AND ASSEMBLY MACHINERY COMPONENT 50 HOMOLOG"/>
    <property type="match status" value="1"/>
</dbReference>
<evidence type="ECO:0000256" key="1">
    <source>
        <dbReference type="ARBA" id="ARBA00004370"/>
    </source>
</evidence>
<organism evidence="6 7">
    <name type="scientific">Anaeromyxobacter oryzae</name>
    <dbReference type="NCBI Taxonomy" id="2918170"/>
    <lineage>
        <taxon>Bacteria</taxon>
        <taxon>Pseudomonadati</taxon>
        <taxon>Myxococcota</taxon>
        <taxon>Myxococcia</taxon>
        <taxon>Myxococcales</taxon>
        <taxon>Cystobacterineae</taxon>
        <taxon>Anaeromyxobacteraceae</taxon>
        <taxon>Anaeromyxobacter</taxon>
    </lineage>
</organism>
<dbReference type="Gene3D" id="2.40.160.50">
    <property type="entry name" value="membrane protein fhac: a member of the omp85/tpsb transporter family"/>
    <property type="match status" value="1"/>
</dbReference>
<dbReference type="Pfam" id="PF01103">
    <property type="entry name" value="Omp85"/>
    <property type="match status" value="1"/>
</dbReference>
<accession>A0ABN6MXD4</accession>
<dbReference type="Proteomes" id="UP001162891">
    <property type="component" value="Chromosome"/>
</dbReference>
<dbReference type="Gene3D" id="3.10.20.310">
    <property type="entry name" value="membrane protein fhac"/>
    <property type="match status" value="2"/>
</dbReference>
<keyword evidence="7" id="KW-1185">Reference proteome</keyword>
<dbReference type="InterPro" id="IPR034746">
    <property type="entry name" value="POTRA"/>
</dbReference>
<proteinExistence type="predicted"/>
<dbReference type="RefSeq" id="WP_248354614.1">
    <property type="nucleotide sequence ID" value="NZ_AP025591.1"/>
</dbReference>
<reference evidence="7" key="1">
    <citation type="journal article" date="2022" name="Int. J. Syst. Evol. Microbiol.">
        <title>Anaeromyxobacter oryzae sp. nov., Anaeromyxobacter diazotrophicus sp. nov. and Anaeromyxobacter paludicola sp. nov., isolated from paddy soils.</title>
        <authorList>
            <person name="Itoh H."/>
            <person name="Xu Z."/>
            <person name="Mise K."/>
            <person name="Masuda Y."/>
            <person name="Ushijima N."/>
            <person name="Hayakawa C."/>
            <person name="Shiratori Y."/>
            <person name="Senoo K."/>
        </authorList>
    </citation>
    <scope>NUCLEOTIDE SEQUENCE [LARGE SCALE GENOMIC DNA]</scope>
    <source>
        <strain evidence="7">Red232</strain>
    </source>
</reference>
<name>A0ABN6MXD4_9BACT</name>
<dbReference type="InterPro" id="IPR010827">
    <property type="entry name" value="BamA/TamA_POTRA"/>
</dbReference>
<feature type="domain" description="POTRA" evidence="5">
    <location>
        <begin position="46"/>
        <end position="132"/>
    </location>
</feature>
<evidence type="ECO:0000313" key="7">
    <source>
        <dbReference type="Proteomes" id="UP001162891"/>
    </source>
</evidence>
<evidence type="ECO:0000256" key="2">
    <source>
        <dbReference type="ARBA" id="ARBA00022452"/>
    </source>
</evidence>
<keyword evidence="4" id="KW-0472">Membrane</keyword>
<dbReference type="PROSITE" id="PS51779">
    <property type="entry name" value="POTRA"/>
    <property type="match status" value="2"/>
</dbReference>
<feature type="domain" description="POTRA" evidence="5">
    <location>
        <begin position="217"/>
        <end position="293"/>
    </location>
</feature>
<sequence>MARGHDASVRAGPRAAGVRSVRLAALVALLLAGGGCLRTRGTPDEPVIVSLEFEGVKEVDESALRAKLATRASDRFAWGDARRLDPDALALDRRRVVAFYKERGYYRAAVEDVQVLPEGDGRVRVVIRVREGSPVHVARLDIEGLDAAPEARAKAGSLALGQGQVFTWAAFDATRVQLQSALATTGYATGTVTQAALVRGAEGAAEVTYKVEAGPRLRFGPISVIGTAAVPEKKVVAQAARQVKPGDWFDERRLERIQARVFELGVFSGVRVSRGPPDPELGTVPVVVSVREAPFHTLRLGPGLGFEPSRWEALGQVSWTHRNWLGDLRQLKLDLHGGYAWIPDPFAPIREGVVGKASAEFTQPGVFGDAVDLSVKIELEKDLQQAYGSFSEKVSFGTPFRPAPRWTVVPSYNLEIYQLSDVVGEISDLPGVQNCPQEQCLLSYLEQRVTWDLRDHPLVTTEGLYLSLSLQEGFPAGGLGYTYFRFVPEVRYFTPLGSRSVLAARARLGAIVPINESGAAPIVSLFTAGGAASMRGYGVERLSPMVNKEGIWVPTGGNGVLEASVEVRRKLSGNLVGALFLDAGNVSEASGKPSQFNEVLDLSHLQFALGVGIRYVTSVGPIRADLGCRLPNDLSAGVPFSQRFPTVPGDSGHREPILVFHASLGEAY</sequence>
<comment type="subcellular location">
    <subcellularLocation>
        <location evidence="1">Membrane</location>
    </subcellularLocation>
</comment>
<gene>
    <name evidence="6" type="ORF">AMOR_46150</name>
</gene>
<protein>
    <submittedName>
        <fullName evidence="6">Membrane protein</fullName>
    </submittedName>
</protein>
<evidence type="ECO:0000313" key="6">
    <source>
        <dbReference type="EMBL" id="BDG05619.1"/>
    </source>
</evidence>
<keyword evidence="3" id="KW-0812">Transmembrane</keyword>
<evidence type="ECO:0000256" key="4">
    <source>
        <dbReference type="ARBA" id="ARBA00023136"/>
    </source>
</evidence>
<evidence type="ECO:0000256" key="3">
    <source>
        <dbReference type="ARBA" id="ARBA00022692"/>
    </source>
</evidence>
<dbReference type="EMBL" id="AP025591">
    <property type="protein sequence ID" value="BDG05619.1"/>
    <property type="molecule type" value="Genomic_DNA"/>
</dbReference>
<dbReference type="PANTHER" id="PTHR12815">
    <property type="entry name" value="SORTING AND ASSEMBLY MACHINERY SAMM50 PROTEIN FAMILY MEMBER"/>
    <property type="match status" value="1"/>
</dbReference>
<dbReference type="Pfam" id="PF07244">
    <property type="entry name" value="POTRA"/>
    <property type="match status" value="2"/>
</dbReference>
<dbReference type="InterPro" id="IPR000184">
    <property type="entry name" value="Bac_surfAg_D15"/>
</dbReference>
<dbReference type="InterPro" id="IPR039910">
    <property type="entry name" value="D15-like"/>
</dbReference>
<keyword evidence="2" id="KW-1134">Transmembrane beta strand</keyword>
<evidence type="ECO:0000259" key="5">
    <source>
        <dbReference type="PROSITE" id="PS51779"/>
    </source>
</evidence>